<evidence type="ECO:0000256" key="5">
    <source>
        <dbReference type="PIRSR" id="PIRSR036979-1"/>
    </source>
</evidence>
<accession>A0AA48HS05</accession>
<feature type="binding site" evidence="5">
    <location>
        <position position="175"/>
    </location>
    <ligand>
        <name>Mn(2+)</name>
        <dbReference type="ChEBI" id="CHEBI:29035"/>
        <label>1</label>
    </ligand>
</feature>
<dbReference type="GO" id="GO:0008783">
    <property type="term" value="F:agmatinase activity"/>
    <property type="evidence" value="ECO:0007669"/>
    <property type="project" value="TreeGrafter"/>
</dbReference>
<proteinExistence type="inferred from homology"/>
<keyword evidence="8" id="KW-1185">Reference proteome</keyword>
<organism evidence="7 8">
    <name type="scientific">Planctobacterium marinum</name>
    <dbReference type="NCBI Taxonomy" id="1631968"/>
    <lineage>
        <taxon>Bacteria</taxon>
        <taxon>Pseudomonadati</taxon>
        <taxon>Pseudomonadota</taxon>
        <taxon>Gammaproteobacteria</taxon>
        <taxon>Alteromonadales</taxon>
        <taxon>Alteromonadaceae</taxon>
        <taxon>Planctobacterium</taxon>
    </lineage>
</organism>
<dbReference type="PROSITE" id="PS51409">
    <property type="entry name" value="ARGINASE_2"/>
    <property type="match status" value="1"/>
</dbReference>
<dbReference type="Gene3D" id="3.40.800.10">
    <property type="entry name" value="Ureohydrolase domain"/>
    <property type="match status" value="1"/>
</dbReference>
<dbReference type="CDD" id="cd09988">
    <property type="entry name" value="Formimidoylglutamase"/>
    <property type="match status" value="1"/>
</dbReference>
<dbReference type="InterPro" id="IPR006035">
    <property type="entry name" value="Ureohydrolase"/>
</dbReference>
<dbReference type="EMBL" id="AP027272">
    <property type="protein sequence ID" value="BDX08557.1"/>
    <property type="molecule type" value="Genomic_DNA"/>
</dbReference>
<dbReference type="InterPro" id="IPR023696">
    <property type="entry name" value="Ureohydrolase_dom_sf"/>
</dbReference>
<feature type="binding site" evidence="5">
    <location>
        <position position="266"/>
    </location>
    <ligand>
        <name>Mn(2+)</name>
        <dbReference type="ChEBI" id="CHEBI:29035"/>
        <label>1</label>
    </ligand>
</feature>
<keyword evidence="1 5" id="KW-0479">Metal-binding</keyword>
<dbReference type="Pfam" id="PF00491">
    <property type="entry name" value="Arginase"/>
    <property type="match status" value="1"/>
</dbReference>
<dbReference type="KEGG" id="pmaw:MACH26_40780"/>
<evidence type="ECO:0000313" key="8">
    <source>
        <dbReference type="Proteomes" id="UP001333710"/>
    </source>
</evidence>
<keyword evidence="3" id="KW-0369">Histidine metabolism</keyword>
<dbReference type="GO" id="GO:0033389">
    <property type="term" value="P:putrescine biosynthetic process from arginine, via agmatine"/>
    <property type="evidence" value="ECO:0007669"/>
    <property type="project" value="TreeGrafter"/>
</dbReference>
<dbReference type="Proteomes" id="UP001333710">
    <property type="component" value="Chromosome"/>
</dbReference>
<evidence type="ECO:0000256" key="2">
    <source>
        <dbReference type="ARBA" id="ARBA00022801"/>
    </source>
</evidence>
<feature type="binding site" evidence="5">
    <location>
        <position position="179"/>
    </location>
    <ligand>
        <name>Mn(2+)</name>
        <dbReference type="ChEBI" id="CHEBI:29035"/>
        <label>1</label>
    </ligand>
</feature>
<evidence type="ECO:0000256" key="1">
    <source>
        <dbReference type="ARBA" id="ARBA00022723"/>
    </source>
</evidence>
<comment type="similarity">
    <text evidence="6">Belongs to the arginase family.</text>
</comment>
<feature type="binding site" evidence="5">
    <location>
        <position position="268"/>
    </location>
    <ligand>
        <name>Mn(2+)</name>
        <dbReference type="ChEBI" id="CHEBI:29035"/>
        <label>1</label>
    </ligand>
</feature>
<protein>
    <submittedName>
        <fullName evidence="7">Formimidoylglutamase HutG</fullName>
    </submittedName>
</protein>
<dbReference type="PANTHER" id="PTHR11358">
    <property type="entry name" value="ARGINASE/AGMATINASE"/>
    <property type="match status" value="1"/>
</dbReference>
<dbReference type="AlphaFoldDB" id="A0AA48HS05"/>
<evidence type="ECO:0000256" key="6">
    <source>
        <dbReference type="PROSITE-ProRule" id="PRU00742"/>
    </source>
</evidence>
<evidence type="ECO:0000256" key="4">
    <source>
        <dbReference type="ARBA" id="ARBA00023211"/>
    </source>
</evidence>
<sequence>MNISGLNFSCLDNIANLLKQRAGETKIGEVLCFAQHTDFQALKASGIDYVLLGLPEDIGPRANLGNGGAQNGWPAFLHSFVNLQHNQFIPSEKIALLGELDFSDLQASAEQNPDDIKTLRNLCCEIDSRVHHLLQQVFEAHLIPVVIGGGHNNAYPIIKACSKAEQLPLAVANLDPHSDFRATEGRHSGNPFRYAATENYLSRYMVLGLHEQKNNQDALNAMREYDFRWISIQDSHWSRKLNFDQCLEDCARYLMHSGLPIGIELDVDCLTNMPASAITAAGMPYEDALYYVTEMAMLPKVKYLHLAEAAPDASSAAQMRAAGQILAELVCTFVKTDYAKKNQED</sequence>
<name>A0AA48HS05_9ALTE</name>
<reference evidence="7" key="1">
    <citation type="submission" date="2023-01" db="EMBL/GenBank/DDBJ databases">
        <title>Complete genome sequence of Planctobacterium marinum strain Dej080120_11.</title>
        <authorList>
            <person name="Ueki S."/>
            <person name="Maruyama F."/>
        </authorList>
    </citation>
    <scope>NUCLEOTIDE SEQUENCE</scope>
    <source>
        <strain evidence="7">Dej080120_11</strain>
    </source>
</reference>
<dbReference type="GO" id="GO:0046872">
    <property type="term" value="F:metal ion binding"/>
    <property type="evidence" value="ECO:0007669"/>
    <property type="project" value="UniProtKB-KW"/>
</dbReference>
<dbReference type="PANTHER" id="PTHR11358:SF35">
    <property type="entry name" value="FORMIMIDOYLGLUTAMASE"/>
    <property type="match status" value="1"/>
</dbReference>
<keyword evidence="4 5" id="KW-0464">Manganese</keyword>
<dbReference type="GO" id="GO:0006547">
    <property type="term" value="P:L-histidine metabolic process"/>
    <property type="evidence" value="ECO:0007669"/>
    <property type="project" value="UniProtKB-KW"/>
</dbReference>
<gene>
    <name evidence="7" type="primary">hutG</name>
    <name evidence="7" type="ORF">MACH26_40780</name>
</gene>
<dbReference type="SUPFAM" id="SSF52768">
    <property type="entry name" value="Arginase/deacetylase"/>
    <property type="match status" value="1"/>
</dbReference>
<feature type="binding site" evidence="5">
    <location>
        <position position="151"/>
    </location>
    <ligand>
        <name>Mn(2+)</name>
        <dbReference type="ChEBI" id="CHEBI:29035"/>
        <label>1</label>
    </ligand>
</feature>
<feature type="binding site" evidence="5">
    <location>
        <position position="177"/>
    </location>
    <ligand>
        <name>Mn(2+)</name>
        <dbReference type="ChEBI" id="CHEBI:29035"/>
        <label>1</label>
    </ligand>
</feature>
<evidence type="ECO:0000256" key="3">
    <source>
        <dbReference type="ARBA" id="ARBA00022808"/>
    </source>
</evidence>
<comment type="cofactor">
    <cofactor evidence="5">
        <name>Mn(2+)</name>
        <dbReference type="ChEBI" id="CHEBI:29035"/>
    </cofactor>
    <text evidence="5">Binds 2 manganese ions per subunit.</text>
</comment>
<dbReference type="RefSeq" id="WP_338294622.1">
    <property type="nucleotide sequence ID" value="NZ_AP027272.1"/>
</dbReference>
<evidence type="ECO:0000313" key="7">
    <source>
        <dbReference type="EMBL" id="BDX08557.1"/>
    </source>
</evidence>
<dbReference type="PIRSF" id="PIRSF036979">
    <property type="entry name" value="Arginase"/>
    <property type="match status" value="1"/>
</dbReference>
<keyword evidence="2" id="KW-0378">Hydrolase</keyword>